<keyword evidence="3" id="KW-1185">Reference proteome</keyword>
<dbReference type="RefSeq" id="WP_329980082.1">
    <property type="nucleotide sequence ID" value="NZ_JBBMEY010000020.1"/>
</dbReference>
<sequence>MKKLLALLLTLIMAVSVVAVAPTVSAGSSVYKSNYCCYTLDKKGYATVIDFYNYKGICKKYGSYWKIPSKLRGHTVKKIILDMDYDKCPENEFPFKKVRIPKTVTYIKNLAKYIRERGYDHEWYYNTGVYNSLIVCDEGSRAESYARQCGLDYSIKGNIYGDIAYLGTYGFKYNVDKKYKTSGGDRYMRFNGKERNIKFTIKRGKQVLKPNRDYIVKYVNNINPGKAYAMIIGKGKFYGISYLDYDIKPTKPKVTVHQSESYTYAYFDNILYEANCGEYIGQYSETPDFKKHKTFGWNNKLSDLKKGKTYYFRCRFKTHGVAYHIDFYTGRNVKYSQIIFDSYYYPQYSPWSDVKAVKIKYDYSNKQ</sequence>
<evidence type="ECO:0000313" key="3">
    <source>
        <dbReference type="Proteomes" id="UP001478133"/>
    </source>
</evidence>
<organism evidence="2 3">
    <name type="scientific">Ruminococcoides intestinihominis</name>
    <dbReference type="NCBI Taxonomy" id="3133161"/>
    <lineage>
        <taxon>Bacteria</taxon>
        <taxon>Bacillati</taxon>
        <taxon>Bacillota</taxon>
        <taxon>Clostridia</taxon>
        <taxon>Eubacteriales</taxon>
        <taxon>Oscillospiraceae</taxon>
        <taxon>Ruminococcoides</taxon>
    </lineage>
</organism>
<dbReference type="EMBL" id="JBBMFI010000019">
    <property type="protein sequence ID" value="MEQ2565844.1"/>
    <property type="molecule type" value="Genomic_DNA"/>
</dbReference>
<accession>A0ABV1HUP4</accession>
<name>A0ABV1HUP4_9FIRM</name>
<feature type="chain" id="PRO_5046671040" evidence="1">
    <location>
        <begin position="22"/>
        <end position="367"/>
    </location>
</feature>
<dbReference type="Proteomes" id="UP001478133">
    <property type="component" value="Unassembled WGS sequence"/>
</dbReference>
<protein>
    <submittedName>
        <fullName evidence="2">Uncharacterized protein</fullName>
    </submittedName>
</protein>
<gene>
    <name evidence="2" type="ORF">ABFO16_06285</name>
</gene>
<proteinExistence type="predicted"/>
<comment type="caution">
    <text evidence="2">The sequence shown here is derived from an EMBL/GenBank/DDBJ whole genome shotgun (WGS) entry which is preliminary data.</text>
</comment>
<feature type="signal peptide" evidence="1">
    <location>
        <begin position="1"/>
        <end position="21"/>
    </location>
</feature>
<evidence type="ECO:0000256" key="1">
    <source>
        <dbReference type="SAM" id="SignalP"/>
    </source>
</evidence>
<reference evidence="2 3" key="1">
    <citation type="submission" date="2024-03" db="EMBL/GenBank/DDBJ databases">
        <title>Human intestinal bacterial collection.</title>
        <authorList>
            <person name="Pauvert C."/>
            <person name="Hitch T.C.A."/>
            <person name="Clavel T."/>
        </authorList>
    </citation>
    <scope>NUCLEOTIDE SEQUENCE [LARGE SCALE GENOMIC DNA]</scope>
    <source>
        <strain evidence="2 3">CLA-AP-H18</strain>
    </source>
</reference>
<keyword evidence="1" id="KW-0732">Signal</keyword>
<evidence type="ECO:0000313" key="2">
    <source>
        <dbReference type="EMBL" id="MEQ2565844.1"/>
    </source>
</evidence>